<feature type="region of interest" description="Disordered" evidence="2">
    <location>
        <begin position="912"/>
        <end position="948"/>
    </location>
</feature>
<dbReference type="OrthoDB" id="2420755at2759"/>
<accession>A0A9P5VFB4</accession>
<feature type="compositionally biased region" description="Basic and acidic residues" evidence="2">
    <location>
        <begin position="145"/>
        <end position="161"/>
    </location>
</feature>
<feature type="region of interest" description="Disordered" evidence="2">
    <location>
        <begin position="664"/>
        <end position="722"/>
    </location>
</feature>
<feature type="region of interest" description="Disordered" evidence="2">
    <location>
        <begin position="315"/>
        <end position="412"/>
    </location>
</feature>
<feature type="compositionally biased region" description="Gly residues" evidence="2">
    <location>
        <begin position="912"/>
        <end position="927"/>
    </location>
</feature>
<evidence type="ECO:0000256" key="2">
    <source>
        <dbReference type="SAM" id="MobiDB-lite"/>
    </source>
</evidence>
<feature type="compositionally biased region" description="Low complexity" evidence="2">
    <location>
        <begin position="664"/>
        <end position="686"/>
    </location>
</feature>
<evidence type="ECO:0000313" key="3">
    <source>
        <dbReference type="EMBL" id="KAF9156223.1"/>
    </source>
</evidence>
<feature type="region of interest" description="Disordered" evidence="2">
    <location>
        <begin position="552"/>
        <end position="623"/>
    </location>
</feature>
<keyword evidence="4" id="KW-1185">Reference proteome</keyword>
<evidence type="ECO:0000313" key="4">
    <source>
        <dbReference type="Proteomes" id="UP000748756"/>
    </source>
</evidence>
<sequence length="965" mass="106927">MVYKGKNFDPHYHLKKNFDRSLRESNYNSYNYHYNSNGYNNNYNNDSGNHSLPPPPHARQSDRSPPDRASSIDNDRSRNARSSSRPRLEDSVDRRPERSLSRNYDDVPLPSRQYDKAHTSRHHDHNKRDSDRYTPSSSPSSSSSNKRDRERQEDDGSEKEAAGSNYNTSYTTNSNNSSNSSGNDSVKVHESPLEKKSRMEDHLERNPHDKQAHADAYSIYGVNIRKAPEDRERTGTPALTPRDNYMDGTGKDGELQQQQQQQQQSLSLSALSAIPHEDLQEYRNTTENDHHFRNNINHINNYYFDPDLRIRQSSAASTSSISTTTSTNNQNPWTRSPSMISFSSRLQSPPSNMTEIHPEPSSHSTLAQPYNQTEQDKPGTGATMERLTFETVQPHQQSEKAQPSQSQPHPQLGDIMTVVPSLALQAVDEKINYLDRLWRTGSDKLRQTVKLTEQSVLTCVLRQVLEEVRIYAVLRETLQSQDFNGQIDTIGTLTEMIRQLEARRIFDITCLQPGVPIPEIPFDQSIHAIDAMAPLLATNNGAGLTTTPVTEVGALPPDNIEGLPMLSSDQPHSADACNPRKQELEQMGSGQTQISSATTNYDVDSRPTEDPEGPNVQSSNNLTVYQPILDTTTTTSMTASSLPTLDRPNTSSITELQVTSTAASSLSSLPLNSRSSSVPSSPTTRTPKWDKLTPNKTVRTMQSDNSRTDLPVSQQSSPAPPALAFSTSTCGNMEQATYTTSGGISNSGRAMIDIEKELRLIREEGQEQRLRTDQLLAQLESEARLRREADHRVSQLSQELQNERYLTLEKDLESKRSEALLMMAKAREEIQQSKVLIAQAKEELALERAAKAEAMLEIARIEVERNRLLAYVQSLGEPPAVMTGGLLVGDKPALPLNSSAAFSARFPSPAGSDGGGGVLAGAPGSGGPPSLVNTETPADQVNRDRPIDDVTIPVKVESFLQHPPS</sequence>
<organism evidence="3 4">
    <name type="scientific">Linnemannia schmuckeri</name>
    <dbReference type="NCBI Taxonomy" id="64567"/>
    <lineage>
        <taxon>Eukaryota</taxon>
        <taxon>Fungi</taxon>
        <taxon>Fungi incertae sedis</taxon>
        <taxon>Mucoromycota</taxon>
        <taxon>Mortierellomycotina</taxon>
        <taxon>Mortierellomycetes</taxon>
        <taxon>Mortierellales</taxon>
        <taxon>Mortierellaceae</taxon>
        <taxon>Linnemannia</taxon>
    </lineage>
</organism>
<feature type="compositionally biased region" description="Basic and acidic residues" evidence="2">
    <location>
        <begin position="86"/>
        <end position="105"/>
    </location>
</feature>
<feature type="compositionally biased region" description="Low complexity" evidence="2">
    <location>
        <begin position="315"/>
        <end position="327"/>
    </location>
</feature>
<feature type="compositionally biased region" description="Low complexity" evidence="2">
    <location>
        <begin position="135"/>
        <end position="144"/>
    </location>
</feature>
<reference evidence="3" key="1">
    <citation type="journal article" date="2020" name="Fungal Divers.">
        <title>Resolving the Mortierellaceae phylogeny through synthesis of multi-gene phylogenetics and phylogenomics.</title>
        <authorList>
            <person name="Vandepol N."/>
            <person name="Liber J."/>
            <person name="Desiro A."/>
            <person name="Na H."/>
            <person name="Kennedy M."/>
            <person name="Barry K."/>
            <person name="Grigoriev I.V."/>
            <person name="Miller A.N."/>
            <person name="O'Donnell K."/>
            <person name="Stajich J.E."/>
            <person name="Bonito G."/>
        </authorList>
    </citation>
    <scope>NUCLEOTIDE SEQUENCE</scope>
    <source>
        <strain evidence="3">NRRL 6426</strain>
    </source>
</reference>
<feature type="compositionally biased region" description="Polar residues" evidence="2">
    <location>
        <begin position="361"/>
        <end position="373"/>
    </location>
</feature>
<comment type="caution">
    <text evidence="3">The sequence shown here is derived from an EMBL/GenBank/DDBJ whole genome shotgun (WGS) entry which is preliminary data.</text>
</comment>
<dbReference type="EMBL" id="JAAAUQ010000032">
    <property type="protein sequence ID" value="KAF9156223.1"/>
    <property type="molecule type" value="Genomic_DNA"/>
</dbReference>
<dbReference type="CDD" id="cd06503">
    <property type="entry name" value="ATP-synt_Fo_b"/>
    <property type="match status" value="1"/>
</dbReference>
<protein>
    <submittedName>
        <fullName evidence="3">Uncharacterized protein</fullName>
    </submittedName>
</protein>
<dbReference type="AlphaFoldDB" id="A0A9P5VFB4"/>
<keyword evidence="1" id="KW-0175">Coiled coil</keyword>
<feature type="region of interest" description="Disordered" evidence="2">
    <location>
        <begin position="36"/>
        <end position="261"/>
    </location>
</feature>
<feature type="compositionally biased region" description="Polar residues" evidence="2">
    <location>
        <begin position="328"/>
        <end position="354"/>
    </location>
</feature>
<feature type="coiled-coil region" evidence="1">
    <location>
        <begin position="809"/>
        <end position="857"/>
    </location>
</feature>
<feature type="compositionally biased region" description="Polar residues" evidence="2">
    <location>
        <begin position="694"/>
        <end position="705"/>
    </location>
</feature>
<feature type="compositionally biased region" description="Low complexity" evidence="2">
    <location>
        <begin position="163"/>
        <end position="183"/>
    </location>
</feature>
<name>A0A9P5VFB4_9FUNG</name>
<feature type="compositionally biased region" description="Low complexity" evidence="2">
    <location>
        <begin position="710"/>
        <end position="722"/>
    </location>
</feature>
<feature type="compositionally biased region" description="Basic and acidic residues" evidence="2">
    <location>
        <begin position="186"/>
        <end position="213"/>
    </location>
</feature>
<evidence type="ECO:0000256" key="1">
    <source>
        <dbReference type="SAM" id="Coils"/>
    </source>
</evidence>
<feature type="compositionally biased region" description="Polar residues" evidence="2">
    <location>
        <begin position="390"/>
        <end position="409"/>
    </location>
</feature>
<feature type="compositionally biased region" description="Low complexity" evidence="2">
    <location>
        <begin position="36"/>
        <end position="51"/>
    </location>
</feature>
<dbReference type="Proteomes" id="UP000748756">
    <property type="component" value="Unassembled WGS sequence"/>
</dbReference>
<feature type="compositionally biased region" description="Polar residues" evidence="2">
    <location>
        <begin position="588"/>
        <end position="602"/>
    </location>
</feature>
<gene>
    <name evidence="3" type="ORF">BG015_006626</name>
</gene>
<proteinExistence type="predicted"/>